<dbReference type="InterPro" id="IPR013785">
    <property type="entry name" value="Aldolase_TIM"/>
</dbReference>
<dbReference type="PANTHER" id="PTHR21381:SF3">
    <property type="entry name" value="SGC REGION PROTEIN SGCQ-RELATED"/>
    <property type="match status" value="1"/>
</dbReference>
<protein>
    <submittedName>
        <fullName evidence="3">Uncharacterized protein F13E9.13, mitochondrial</fullName>
    </submittedName>
</protein>
<evidence type="ECO:0000313" key="2">
    <source>
        <dbReference type="Proteomes" id="UP000695000"/>
    </source>
</evidence>
<dbReference type="PIRSF" id="PIRSF005956">
    <property type="entry name" value="BtpA"/>
    <property type="match status" value="1"/>
</dbReference>
<dbReference type="InterPro" id="IPR011060">
    <property type="entry name" value="RibuloseP-bd_barrel"/>
</dbReference>
<evidence type="ECO:0000256" key="1">
    <source>
        <dbReference type="ARBA" id="ARBA00006007"/>
    </source>
</evidence>
<evidence type="ECO:0000313" key="3">
    <source>
        <dbReference type="RefSeq" id="XP_017775031.1"/>
    </source>
</evidence>
<comment type="similarity">
    <text evidence="1">Belongs to the BtpA family.</text>
</comment>
<dbReference type="RefSeq" id="XP_017775031.1">
    <property type="nucleotide sequence ID" value="XM_017919542.1"/>
</dbReference>
<name>A0ABM1MKD1_NICVS</name>
<accession>A0ABM1MKD1</accession>
<gene>
    <name evidence="3" type="primary">LOC108561550</name>
</gene>
<dbReference type="Pfam" id="PF03437">
    <property type="entry name" value="BtpA"/>
    <property type="match status" value="1"/>
</dbReference>
<dbReference type="GeneID" id="108561550"/>
<sequence>MANRLKTLFSQKRSSVIGMVHVLPLPGTPLYVGNTQQIIDKACYETEIYVKNNIDSILVENMHDVPYVQPKNFQPETVAMMSRICTEIKKIAVNMPLGVQVLAGGNKEALAVAQASDFDYIRAEGFVFSHVADEGFTDANAGTLLRFRKQIGAESIQIFTDIKKKHSSHAVTSDVSLEETARAAEFFLSDGIILTGTATGAAASVEELKRLKQNVKLPVIIGSGITKSNYKSYLDADAFIIGSHFKIGGIWNNDLCEKTINEFMSSIKQE</sequence>
<reference evidence="3" key="1">
    <citation type="submission" date="2025-08" db="UniProtKB">
        <authorList>
            <consortium name="RefSeq"/>
        </authorList>
    </citation>
    <scope>IDENTIFICATION</scope>
    <source>
        <tissue evidence="3">Whole Larva</tissue>
    </source>
</reference>
<dbReference type="SUPFAM" id="SSF51366">
    <property type="entry name" value="Ribulose-phoshate binding barrel"/>
    <property type="match status" value="1"/>
</dbReference>
<dbReference type="InterPro" id="IPR005137">
    <property type="entry name" value="BtpA"/>
</dbReference>
<keyword evidence="2" id="KW-1185">Reference proteome</keyword>
<dbReference type="Proteomes" id="UP000695000">
    <property type="component" value="Unplaced"/>
</dbReference>
<dbReference type="CDD" id="cd04722">
    <property type="entry name" value="TIM_phosphate_binding"/>
    <property type="match status" value="1"/>
</dbReference>
<dbReference type="NCBIfam" id="TIGR00259">
    <property type="entry name" value="thylakoid_BtpA"/>
    <property type="match status" value="1"/>
</dbReference>
<proteinExistence type="inferred from homology"/>
<organism evidence="2 3">
    <name type="scientific">Nicrophorus vespilloides</name>
    <name type="common">Boreal carrion beetle</name>
    <dbReference type="NCBI Taxonomy" id="110193"/>
    <lineage>
        <taxon>Eukaryota</taxon>
        <taxon>Metazoa</taxon>
        <taxon>Ecdysozoa</taxon>
        <taxon>Arthropoda</taxon>
        <taxon>Hexapoda</taxon>
        <taxon>Insecta</taxon>
        <taxon>Pterygota</taxon>
        <taxon>Neoptera</taxon>
        <taxon>Endopterygota</taxon>
        <taxon>Coleoptera</taxon>
        <taxon>Polyphaga</taxon>
        <taxon>Staphyliniformia</taxon>
        <taxon>Silphidae</taxon>
        <taxon>Nicrophorinae</taxon>
        <taxon>Nicrophorus</taxon>
    </lineage>
</organism>
<dbReference type="Gene3D" id="3.20.20.70">
    <property type="entry name" value="Aldolase class I"/>
    <property type="match status" value="1"/>
</dbReference>
<dbReference type="PANTHER" id="PTHR21381">
    <property type="entry name" value="ZGC:162297"/>
    <property type="match status" value="1"/>
</dbReference>